<dbReference type="InterPro" id="IPR006035">
    <property type="entry name" value="Ureohydrolase"/>
</dbReference>
<dbReference type="Pfam" id="PF00491">
    <property type="entry name" value="Arginase"/>
    <property type="match status" value="1"/>
</dbReference>
<proteinExistence type="predicted"/>
<keyword evidence="2" id="KW-1185">Reference proteome</keyword>
<reference evidence="1 2" key="1">
    <citation type="submission" date="2024-09" db="EMBL/GenBank/DDBJ databases">
        <authorList>
            <person name="Lee S.D."/>
        </authorList>
    </citation>
    <scope>NUCLEOTIDE SEQUENCE [LARGE SCALE GENOMIC DNA]</scope>
    <source>
        <strain evidence="1 2">N1-1</strain>
    </source>
</reference>
<evidence type="ECO:0000313" key="2">
    <source>
        <dbReference type="Proteomes" id="UP001592582"/>
    </source>
</evidence>
<accession>A0ABV6VC53</accession>
<dbReference type="InterPro" id="IPR020855">
    <property type="entry name" value="Ureohydrolase_Mn_BS"/>
</dbReference>
<dbReference type="SUPFAM" id="SSF52768">
    <property type="entry name" value="Arginase/deacetylase"/>
    <property type="match status" value="1"/>
</dbReference>
<comment type="caution">
    <text evidence="1">The sequence shown here is derived from an EMBL/GenBank/DDBJ whole genome shotgun (WGS) entry which is preliminary data.</text>
</comment>
<dbReference type="PROSITE" id="PS51409">
    <property type="entry name" value="ARGINASE_2"/>
    <property type="match status" value="1"/>
</dbReference>
<dbReference type="Proteomes" id="UP001592582">
    <property type="component" value="Unassembled WGS sequence"/>
</dbReference>
<gene>
    <name evidence="1" type="ORF">ACEZDG_18700</name>
</gene>
<dbReference type="InterPro" id="IPR023696">
    <property type="entry name" value="Ureohydrolase_dom_sf"/>
</dbReference>
<dbReference type="PROSITE" id="PS01053">
    <property type="entry name" value="ARGINASE_1"/>
    <property type="match status" value="1"/>
</dbReference>
<name>A0ABV6VC53_9ACTN</name>
<sequence length="395" mass="41629">MTAPATLVVDPDLLRAGRDGAKDILWNARTGQQVLLGPGAMGLLDRFAVPAAPGEAASAPLLRQLVDLGLLVPHPAPGPAAGTEPPGEGLFGARRVDLAAALRDSRCDVVVVGIPYDVGVTGRPGARFGPHYLRNASRSLFRTAGLDDAPGMFDPVRGRQVLAGVRIADAGNITADVHTRNGDSLLALERTTAAVVGAGKFPVVLGGDHSITLPSVRGVLSARPEDGPGIGIIHFDAHLDFGRPRQGDWRQECHHGNFMDWLVGDPRVERLVQFGIRQLITRQPDPSPKVSSWPGVSAATADLERVLATLPGDIPYYVTIDVDFLDPLVMPSTGTPVAGGYSHLQAVELVEALCGRREIIGLDLVEFLPDGNSTAASTAAELLLRGLDGAFSARR</sequence>
<protein>
    <submittedName>
        <fullName evidence="1">Arginase family protein</fullName>
    </submittedName>
</protein>
<evidence type="ECO:0000313" key="1">
    <source>
        <dbReference type="EMBL" id="MFC1411297.1"/>
    </source>
</evidence>
<dbReference type="Gene3D" id="3.40.800.10">
    <property type="entry name" value="Ureohydrolase domain"/>
    <property type="match status" value="1"/>
</dbReference>
<dbReference type="PANTHER" id="PTHR11358:SF26">
    <property type="entry name" value="GUANIDINO ACID HYDROLASE, MITOCHONDRIAL"/>
    <property type="match status" value="1"/>
</dbReference>
<dbReference type="EMBL" id="JBHEZX010000007">
    <property type="protein sequence ID" value="MFC1411297.1"/>
    <property type="molecule type" value="Genomic_DNA"/>
</dbReference>
<dbReference type="PANTHER" id="PTHR11358">
    <property type="entry name" value="ARGINASE/AGMATINASE"/>
    <property type="match status" value="1"/>
</dbReference>
<organism evidence="1 2">
    <name type="scientific">Streptacidiphilus alkalitolerans</name>
    <dbReference type="NCBI Taxonomy" id="3342712"/>
    <lineage>
        <taxon>Bacteria</taxon>
        <taxon>Bacillati</taxon>
        <taxon>Actinomycetota</taxon>
        <taxon>Actinomycetes</taxon>
        <taxon>Kitasatosporales</taxon>
        <taxon>Streptomycetaceae</taxon>
        <taxon>Streptacidiphilus</taxon>
    </lineage>
</organism>